<evidence type="ECO:0000313" key="2">
    <source>
        <dbReference type="EMBL" id="KAF7306266.1"/>
    </source>
</evidence>
<feature type="domain" description="DUF4470" evidence="1">
    <location>
        <begin position="16"/>
        <end position="101"/>
    </location>
</feature>
<dbReference type="InterPro" id="IPR027974">
    <property type="entry name" value="DUF4470"/>
</dbReference>
<dbReference type="Proteomes" id="UP000636479">
    <property type="component" value="Unassembled WGS sequence"/>
</dbReference>
<dbReference type="RefSeq" id="XP_037221285.1">
    <property type="nucleotide sequence ID" value="XM_037360993.1"/>
</dbReference>
<evidence type="ECO:0000259" key="1">
    <source>
        <dbReference type="Pfam" id="PF14737"/>
    </source>
</evidence>
<dbReference type="Pfam" id="PF14737">
    <property type="entry name" value="DUF4470"/>
    <property type="match status" value="1"/>
</dbReference>
<gene>
    <name evidence="2" type="ORF">MIND_00417400</name>
</gene>
<proteinExistence type="predicted"/>
<sequence length="597" mass="67773">MANPLVFQKTHYFYAIGNTVAVSLLRDVPPEQPVKLLLLGCGDPRNVLYSIYCEEEGFSRGLDFTCSDIDPAILARNILLYTMLMDGVSLDTAWNIFFHFKIDKNTLAQLKAQCRKLLQLASSIGEWEASPFGRIIKIGTQHTFEELRRHWQLYIDFHDLPPQRINKIVAGLNTIPGKRAKIFIPLGLRSVGPLVSREADAICTKQADAYWQTGTTFSSQKDIARCTLLNPIFAYSLAGEGAFLHYGTDPVAPFHLAELFSRKIRPSVDDLVRTAKGQFSSWCTVFQDAIRSPRATLVLRFVASEALALCRTLNETEHNASQFPVSPWSSRDVQLLPDVPTTFDIIDTSNLSDHLGILNLLAVTVPLLSATTGVLYTESLLSRGTDAAKELVNRLHGDMDTIFFLFGLYPIDYLSGFTSRCNTHEWIMLDNKQFSFHQPTTWRKPSSGDHLVSSSPMVIWDNRQLATLLFAVYHRMFESEDAHKWWGMNAGHIDRAMVTSNEIHYTRESFTLILRFVKDRFNISETAWNETMENFIRIKETTPSLLMDPANYQDFAAQLRLQGVHTVHFFRQTERIGPFADWDDVPPVVRVFLVGLH</sequence>
<organism evidence="2 3">
    <name type="scientific">Mycena indigotica</name>
    <dbReference type="NCBI Taxonomy" id="2126181"/>
    <lineage>
        <taxon>Eukaryota</taxon>
        <taxon>Fungi</taxon>
        <taxon>Dikarya</taxon>
        <taxon>Basidiomycota</taxon>
        <taxon>Agaricomycotina</taxon>
        <taxon>Agaricomycetes</taxon>
        <taxon>Agaricomycetidae</taxon>
        <taxon>Agaricales</taxon>
        <taxon>Marasmiineae</taxon>
        <taxon>Mycenaceae</taxon>
        <taxon>Mycena</taxon>
    </lineage>
</organism>
<accession>A0A8H6SX29</accession>
<dbReference type="EMBL" id="JACAZF010000004">
    <property type="protein sequence ID" value="KAF7306266.1"/>
    <property type="molecule type" value="Genomic_DNA"/>
</dbReference>
<reference evidence="2" key="1">
    <citation type="submission" date="2020-05" db="EMBL/GenBank/DDBJ databases">
        <title>Mycena genomes resolve the evolution of fungal bioluminescence.</title>
        <authorList>
            <person name="Tsai I.J."/>
        </authorList>
    </citation>
    <scope>NUCLEOTIDE SEQUENCE</scope>
    <source>
        <strain evidence="2">171206Taipei</strain>
    </source>
</reference>
<evidence type="ECO:0000313" key="3">
    <source>
        <dbReference type="Proteomes" id="UP000636479"/>
    </source>
</evidence>
<name>A0A8H6SX29_9AGAR</name>
<protein>
    <submittedName>
        <fullName evidence="2">MYND-type domain-containing protein</fullName>
    </submittedName>
</protein>
<comment type="caution">
    <text evidence="2">The sequence shown here is derived from an EMBL/GenBank/DDBJ whole genome shotgun (WGS) entry which is preliminary data.</text>
</comment>
<keyword evidence="3" id="KW-1185">Reference proteome</keyword>
<dbReference type="OrthoDB" id="432970at2759"/>
<dbReference type="GeneID" id="59343509"/>
<dbReference type="AlphaFoldDB" id="A0A8H6SX29"/>